<feature type="compositionally biased region" description="Basic and acidic residues" evidence="1">
    <location>
        <begin position="28"/>
        <end position="37"/>
    </location>
</feature>
<proteinExistence type="predicted"/>
<feature type="region of interest" description="Disordered" evidence="1">
    <location>
        <begin position="320"/>
        <end position="358"/>
    </location>
</feature>
<accession>A0A1D3D5E7</accession>
<feature type="compositionally biased region" description="Polar residues" evidence="1">
    <location>
        <begin position="142"/>
        <end position="157"/>
    </location>
</feature>
<feature type="region of interest" description="Disordered" evidence="1">
    <location>
        <begin position="418"/>
        <end position="485"/>
    </location>
</feature>
<evidence type="ECO:0000256" key="1">
    <source>
        <dbReference type="SAM" id="MobiDB-lite"/>
    </source>
</evidence>
<dbReference type="EMBL" id="JROU02000655">
    <property type="protein sequence ID" value="OEH78670.1"/>
    <property type="molecule type" value="Genomic_DNA"/>
</dbReference>
<name>A0A1D3D5E7_9EIME</name>
<feature type="compositionally biased region" description="Basic and acidic residues" evidence="1">
    <location>
        <begin position="159"/>
        <end position="180"/>
    </location>
</feature>
<dbReference type="InParanoid" id="A0A1D3D5E7"/>
<feature type="region of interest" description="Disordered" evidence="1">
    <location>
        <begin position="83"/>
        <end position="256"/>
    </location>
</feature>
<organism evidence="2 3">
    <name type="scientific">Cyclospora cayetanensis</name>
    <dbReference type="NCBI Taxonomy" id="88456"/>
    <lineage>
        <taxon>Eukaryota</taxon>
        <taxon>Sar</taxon>
        <taxon>Alveolata</taxon>
        <taxon>Apicomplexa</taxon>
        <taxon>Conoidasida</taxon>
        <taxon>Coccidia</taxon>
        <taxon>Eucoccidiorida</taxon>
        <taxon>Eimeriorina</taxon>
        <taxon>Eimeriidae</taxon>
        <taxon>Cyclospora</taxon>
    </lineage>
</organism>
<gene>
    <name evidence="2" type="ORF">cyc_02283</name>
</gene>
<feature type="compositionally biased region" description="Polar residues" evidence="1">
    <location>
        <begin position="474"/>
        <end position="485"/>
    </location>
</feature>
<evidence type="ECO:0000313" key="3">
    <source>
        <dbReference type="Proteomes" id="UP000095192"/>
    </source>
</evidence>
<protein>
    <submittedName>
        <fullName evidence="2">Uncharacterized protein</fullName>
    </submittedName>
</protein>
<reference evidence="2 3" key="1">
    <citation type="journal article" date="2016" name="BMC Genomics">
        <title>Comparative genomics reveals Cyclospora cayetanensis possesses coccidia-like metabolism and invasion components but unique surface antigens.</title>
        <authorList>
            <person name="Liu S."/>
            <person name="Wang L."/>
            <person name="Zheng H."/>
            <person name="Xu Z."/>
            <person name="Roellig D.M."/>
            <person name="Li N."/>
            <person name="Frace M.A."/>
            <person name="Tang K."/>
            <person name="Arrowood M.J."/>
            <person name="Moss D.M."/>
            <person name="Zhang L."/>
            <person name="Feng Y."/>
            <person name="Xiao L."/>
        </authorList>
    </citation>
    <scope>NUCLEOTIDE SEQUENCE [LARGE SCALE GENOMIC DNA]</scope>
    <source>
        <strain evidence="2 3">CHN_HEN01</strain>
    </source>
</reference>
<feature type="region of interest" description="Disordered" evidence="1">
    <location>
        <begin position="629"/>
        <end position="650"/>
    </location>
</feature>
<comment type="caution">
    <text evidence="2">The sequence shown here is derived from an EMBL/GenBank/DDBJ whole genome shotgun (WGS) entry which is preliminary data.</text>
</comment>
<feature type="region of interest" description="Disordered" evidence="1">
    <location>
        <begin position="1"/>
        <end position="39"/>
    </location>
</feature>
<dbReference type="VEuPathDB" id="ToxoDB:cyc_02283"/>
<evidence type="ECO:0000313" key="2">
    <source>
        <dbReference type="EMBL" id="OEH78670.1"/>
    </source>
</evidence>
<feature type="compositionally biased region" description="Low complexity" evidence="1">
    <location>
        <begin position="15"/>
        <end position="25"/>
    </location>
</feature>
<feature type="compositionally biased region" description="Polar residues" evidence="1">
    <location>
        <begin position="214"/>
        <end position="226"/>
    </location>
</feature>
<feature type="region of interest" description="Disordered" evidence="1">
    <location>
        <begin position="556"/>
        <end position="592"/>
    </location>
</feature>
<sequence>MVETCAESSRGGPQGAPRGAPRGAPYRTEAESSKRELFFSPSGLSADEISDCGQALCAPPARHLRQPLLPPFRLSAYSLAAPGEFEAQRGGQKEAPSNQFEGRGGGPQRPQEDSKEHYFSPLSGGVGFAENKVPKECKNGPFSRSSDPVDCSTSRIARSQRDCRCGDSSKPQEAHSEGGQKEGAIFSNEAASSARQTPQGSPSRAPPPQAASIGGTQQRASAQQDTLPKGVFEPCASLISPDKTHRSPPQSLGTHRHALPAPYYPVRSYSAEACPHFLEETNCCACTASEGSPHSGRCLSHASSTLPSVSVMQQAAASIGVGPSSSPSRCHPLLASQGALGGKDPSEGLPPPPLANHSSRISEYEPPYWCSTGNSNSSNSSSSTLPLPPQDEQIVPTLAKRLQQQGILREAPWISPSVPATARSNSPPPPCSISCSSSMTSAEGGHDSQDFCSLDEEGKGRISPAEQGTERAFHQTSNKKGSSTFLRRRPDRVVMQRSNRPEVPDFSVRREQLLQRVAERLRSSLLLQRPDASALKVPKRRTLADAVALTAASTVATTASDNDRDTDSVSAPTQDATYPPQRTPEGAAADWQPRLPPQPMHQDALEEGFSPSCSYIPYVPHRRRSAREAVAGASSEESVGPPGEARRMQPHRKGLSALAILKAANRLKALQRQRLSLRQQSAEEELQSDWTDEDVGSTDENTTAKWTEDFGKVHQVQFASGV</sequence>
<keyword evidence="3" id="KW-1185">Reference proteome</keyword>
<dbReference type="Proteomes" id="UP000095192">
    <property type="component" value="Unassembled WGS sequence"/>
</dbReference>
<feature type="region of interest" description="Disordered" evidence="1">
    <location>
        <begin position="679"/>
        <end position="704"/>
    </location>
</feature>
<dbReference type="VEuPathDB" id="ToxoDB:LOC34619159"/>
<dbReference type="AlphaFoldDB" id="A0A1D3D5E7"/>
<feature type="compositionally biased region" description="Acidic residues" evidence="1">
    <location>
        <begin position="682"/>
        <end position="697"/>
    </location>
</feature>